<name>M4REW5_9BIFI</name>
<reference evidence="1 2" key="1">
    <citation type="journal article" date="2013" name="Genome Announc.">
        <title>Complete Genome Sequence of the Probiotic Bifidobacterium thermophilum Strain RBL67.</title>
        <authorList>
            <person name="Jans C."/>
            <person name="Lacroix C."/>
            <person name="Follador R."/>
            <person name="Stevens M.J."/>
        </authorList>
    </citation>
    <scope>NUCLEOTIDE SEQUENCE [LARGE SCALE GENOMIC DNA]</scope>
    <source>
        <strain evidence="1 2">RBL67</strain>
    </source>
</reference>
<dbReference type="KEGG" id="btp:D805_1814"/>
<proteinExistence type="predicted"/>
<gene>
    <name evidence="1" type="ORF">D805_1814</name>
</gene>
<evidence type="ECO:0000313" key="1">
    <source>
        <dbReference type="EMBL" id="AGH42081.1"/>
    </source>
</evidence>
<dbReference type="PATRIC" id="fig|1254439.12.peg.1807"/>
<dbReference type="Proteomes" id="UP000011835">
    <property type="component" value="Chromosome"/>
</dbReference>
<dbReference type="EMBL" id="CP004346">
    <property type="protein sequence ID" value="AGH42081.1"/>
    <property type="molecule type" value="Genomic_DNA"/>
</dbReference>
<organism evidence="1 2">
    <name type="scientific">Bifidobacterium thermophilum RBL67</name>
    <dbReference type="NCBI Taxonomy" id="1254439"/>
    <lineage>
        <taxon>Bacteria</taxon>
        <taxon>Bacillati</taxon>
        <taxon>Actinomycetota</taxon>
        <taxon>Actinomycetes</taxon>
        <taxon>Bifidobacteriales</taxon>
        <taxon>Bifidobacteriaceae</taxon>
        <taxon>Bifidobacterium</taxon>
    </lineage>
</organism>
<dbReference type="HOGENOM" id="CLU_3305540_0_0_11"/>
<dbReference type="AlphaFoldDB" id="M4REW5"/>
<evidence type="ECO:0000313" key="2">
    <source>
        <dbReference type="Proteomes" id="UP000011835"/>
    </source>
</evidence>
<sequence>MYAGRAAPASLVVWYVLAFSLSQDACRVHCARKQDLRER</sequence>
<protein>
    <submittedName>
        <fullName evidence="1">Uncharacterized protein</fullName>
    </submittedName>
</protein>
<keyword evidence="2" id="KW-1185">Reference proteome</keyword>
<accession>M4REW5</accession>